<dbReference type="Pfam" id="PF00756">
    <property type="entry name" value="Esterase"/>
    <property type="match status" value="1"/>
</dbReference>
<gene>
    <name evidence="1" type="ORF">DB31_7454</name>
</gene>
<dbReference type="OrthoDB" id="9775130at2"/>
<dbReference type="STRING" id="394096.DB31_7454"/>
<evidence type="ECO:0008006" key="3">
    <source>
        <dbReference type="Google" id="ProtNLM"/>
    </source>
</evidence>
<proteinExistence type="predicted"/>
<dbReference type="SUPFAM" id="SSF53474">
    <property type="entry name" value="alpha/beta-Hydrolases"/>
    <property type="match status" value="1"/>
</dbReference>
<dbReference type="Proteomes" id="UP000028725">
    <property type="component" value="Unassembled WGS sequence"/>
</dbReference>
<reference evidence="1 2" key="1">
    <citation type="submission" date="2014-04" db="EMBL/GenBank/DDBJ databases">
        <title>Genome assembly of Hyalangium minutum DSM 14724.</title>
        <authorList>
            <person name="Sharma G."/>
            <person name="Subramanian S."/>
        </authorList>
    </citation>
    <scope>NUCLEOTIDE SEQUENCE [LARGE SCALE GENOMIC DNA]</scope>
    <source>
        <strain evidence="1 2">DSM 14724</strain>
    </source>
</reference>
<dbReference type="Gene3D" id="3.40.50.1820">
    <property type="entry name" value="alpha/beta hydrolase"/>
    <property type="match status" value="1"/>
</dbReference>
<accession>A0A085WKK4</accession>
<dbReference type="EMBL" id="JMCB01000006">
    <property type="protein sequence ID" value="KFE68217.1"/>
    <property type="molecule type" value="Genomic_DNA"/>
</dbReference>
<dbReference type="InterPro" id="IPR029058">
    <property type="entry name" value="AB_hydrolase_fold"/>
</dbReference>
<name>A0A085WKK4_9BACT</name>
<sequence>MTTETLEARARKQGSPLIDGDTATFVWLGRRPVSVTGDFQDWTGEPLPLEQVSPGVWARTLTLPRDAYIEYALLDSRGRRVKDPHNRHRAPNGMGAFNHFFSMPEHSPTELARPSSDRLPQGRVTRHTVQTSEFAVGPSREVFLYAPPVPGPYPLVAVLDGTDYLRRAHLVPLVDNLIRQQRIRPIALAMAANGGSSRTVEYSCNDATLGFLLHQVLPLARKKLPLIDETTQPGIHGVLGASLGGLMALYLGLRAPHVFGRVLSQSGAFAIPDHGDMAVFDLARASKSRPLSVWMDCGIFERLTDGNRRMLPVLKKAGHRVLYREYSAGHNYPAWRDDVWRGLEWLYRPRVRRSKGPSL</sequence>
<dbReference type="InterPro" id="IPR013783">
    <property type="entry name" value="Ig-like_fold"/>
</dbReference>
<dbReference type="Gene3D" id="2.60.40.10">
    <property type="entry name" value="Immunoglobulins"/>
    <property type="match status" value="1"/>
</dbReference>
<keyword evidence="2" id="KW-1185">Reference proteome</keyword>
<dbReference type="RefSeq" id="WP_044188796.1">
    <property type="nucleotide sequence ID" value="NZ_JMCB01000006.1"/>
</dbReference>
<organism evidence="1 2">
    <name type="scientific">Hyalangium minutum</name>
    <dbReference type="NCBI Taxonomy" id="394096"/>
    <lineage>
        <taxon>Bacteria</taxon>
        <taxon>Pseudomonadati</taxon>
        <taxon>Myxococcota</taxon>
        <taxon>Myxococcia</taxon>
        <taxon>Myxococcales</taxon>
        <taxon>Cystobacterineae</taxon>
        <taxon>Archangiaceae</taxon>
        <taxon>Hyalangium</taxon>
    </lineage>
</organism>
<dbReference type="PATRIC" id="fig|394096.3.peg.3494"/>
<comment type="caution">
    <text evidence="1">The sequence shown here is derived from an EMBL/GenBank/DDBJ whole genome shotgun (WGS) entry which is preliminary data.</text>
</comment>
<dbReference type="InterPro" id="IPR000801">
    <property type="entry name" value="Esterase-like"/>
</dbReference>
<evidence type="ECO:0000313" key="1">
    <source>
        <dbReference type="EMBL" id="KFE68217.1"/>
    </source>
</evidence>
<protein>
    <recommendedName>
        <fullName evidence="3">Esterase</fullName>
    </recommendedName>
</protein>
<dbReference type="PANTHER" id="PTHR48098">
    <property type="entry name" value="ENTEROCHELIN ESTERASE-RELATED"/>
    <property type="match status" value="1"/>
</dbReference>
<dbReference type="InterPro" id="IPR014756">
    <property type="entry name" value="Ig_E-set"/>
</dbReference>
<dbReference type="PANTHER" id="PTHR48098:SF3">
    <property type="entry name" value="IRON(III) ENTEROBACTIN ESTERASE"/>
    <property type="match status" value="1"/>
</dbReference>
<dbReference type="AlphaFoldDB" id="A0A085WKK4"/>
<evidence type="ECO:0000313" key="2">
    <source>
        <dbReference type="Proteomes" id="UP000028725"/>
    </source>
</evidence>
<dbReference type="SUPFAM" id="SSF81296">
    <property type="entry name" value="E set domains"/>
    <property type="match status" value="1"/>
</dbReference>
<dbReference type="InterPro" id="IPR050583">
    <property type="entry name" value="Mycobacterial_A85_antigen"/>
</dbReference>